<feature type="transmembrane region" description="Helical" evidence="2">
    <location>
        <begin position="56"/>
        <end position="72"/>
    </location>
</feature>
<feature type="transmembrane region" description="Helical" evidence="2">
    <location>
        <begin position="351"/>
        <end position="372"/>
    </location>
</feature>
<evidence type="ECO:0000256" key="2">
    <source>
        <dbReference type="SAM" id="Phobius"/>
    </source>
</evidence>
<dbReference type="PANTHER" id="PTHR19346">
    <property type="entry name" value="SUGAR PHOSPHATE TRANSPORTER DOMAIN-CONTAINING PROTEIN"/>
    <property type="match status" value="1"/>
</dbReference>
<evidence type="ECO:0000313" key="5">
    <source>
        <dbReference type="Proteomes" id="UP001370758"/>
    </source>
</evidence>
<keyword evidence="2" id="KW-1133">Transmembrane helix</keyword>
<keyword evidence="2" id="KW-0812">Transmembrane</keyword>
<dbReference type="InterPro" id="IPR037185">
    <property type="entry name" value="EmrE-like"/>
</dbReference>
<feature type="transmembrane region" description="Helical" evidence="2">
    <location>
        <begin position="189"/>
        <end position="206"/>
    </location>
</feature>
<evidence type="ECO:0000259" key="3">
    <source>
        <dbReference type="Pfam" id="PF00892"/>
    </source>
</evidence>
<evidence type="ECO:0000256" key="1">
    <source>
        <dbReference type="SAM" id="MobiDB-lite"/>
    </source>
</evidence>
<evidence type="ECO:0000313" key="4">
    <source>
        <dbReference type="EMBL" id="KAK6507311.1"/>
    </source>
</evidence>
<gene>
    <name evidence="4" type="ORF">TWF481_005753</name>
</gene>
<proteinExistence type="predicted"/>
<feature type="transmembrane region" description="Helical" evidence="2">
    <location>
        <begin position="215"/>
        <end position="231"/>
    </location>
</feature>
<keyword evidence="2" id="KW-0472">Membrane</keyword>
<name>A0AAV9WEP2_9PEZI</name>
<feature type="region of interest" description="Disordered" evidence="1">
    <location>
        <begin position="1"/>
        <end position="45"/>
    </location>
</feature>
<feature type="transmembrane region" description="Helical" evidence="2">
    <location>
        <begin position="92"/>
        <end position="111"/>
    </location>
</feature>
<dbReference type="AlphaFoldDB" id="A0AAV9WEP2"/>
<protein>
    <recommendedName>
        <fullName evidence="3">EamA domain-containing protein</fullName>
    </recommendedName>
</protein>
<dbReference type="EMBL" id="JAVHJL010000003">
    <property type="protein sequence ID" value="KAK6507311.1"/>
    <property type="molecule type" value="Genomic_DNA"/>
</dbReference>
<dbReference type="InterPro" id="IPR000620">
    <property type="entry name" value="EamA_dom"/>
</dbReference>
<reference evidence="4 5" key="1">
    <citation type="submission" date="2023-08" db="EMBL/GenBank/DDBJ databases">
        <authorList>
            <person name="Palmer J.M."/>
        </authorList>
    </citation>
    <scope>NUCLEOTIDE SEQUENCE [LARGE SCALE GENOMIC DNA]</scope>
    <source>
        <strain evidence="4 5">TWF481</strain>
    </source>
</reference>
<feature type="transmembrane region" description="Helical" evidence="2">
    <location>
        <begin position="243"/>
        <end position="263"/>
    </location>
</feature>
<dbReference type="Proteomes" id="UP001370758">
    <property type="component" value="Unassembled WGS sequence"/>
</dbReference>
<feature type="transmembrane region" description="Helical" evidence="2">
    <location>
        <begin position="378"/>
        <end position="399"/>
    </location>
</feature>
<dbReference type="Pfam" id="PF00892">
    <property type="entry name" value="EamA"/>
    <property type="match status" value="1"/>
</dbReference>
<feature type="compositionally biased region" description="Basic and acidic residues" evidence="1">
    <location>
        <begin position="33"/>
        <end position="43"/>
    </location>
</feature>
<feature type="transmembrane region" description="Helical" evidence="2">
    <location>
        <begin position="325"/>
        <end position="344"/>
    </location>
</feature>
<feature type="domain" description="EamA" evidence="3">
    <location>
        <begin position="88"/>
        <end position="229"/>
    </location>
</feature>
<feature type="transmembrane region" description="Helical" evidence="2">
    <location>
        <begin position="284"/>
        <end position="305"/>
    </location>
</feature>
<sequence>MSRLPSPGHDGGRSSEPLLDAERGRSASVDDEGNSRRRAEFRSRSPVTVKNNRNRYALAALMLVLSLGSFVLQTETAQYIQKDLGWNKAYCMMYLTHGSWAFLWPAQLLVLRIRKRQIPFKNLLRSHLSLIRSTIDMILQADRSSRQQDIANPFHYLLRCIALVTTALTIAGSTWYIAVNLTTPSDLTAIYNCSAFFAYAFSVPLLRERPQANKIISVMIAVVGVLVVAYGDNTGDKEQDGAASTRLGGNMLIGIGSVLYGLYEVLYKKLLCPPSGTSSGRSVIFSNTVCACIGAFTLLILWIPLPLLHWTGWETFEIPTGETARLLAISIFANAVFSGSFLILISLTSPVLSSVAALLTIFLVAITDNILFGRELTSAAIVGGLLIIAAFVLLSWATWKEMREESEKEVTDLTSDTEDHDD</sequence>
<dbReference type="SUPFAM" id="SSF103481">
    <property type="entry name" value="Multidrug resistance efflux transporter EmrE"/>
    <property type="match status" value="2"/>
</dbReference>
<accession>A0AAV9WEP2</accession>
<organism evidence="4 5">
    <name type="scientific">Arthrobotrys musiformis</name>
    <dbReference type="NCBI Taxonomy" id="47236"/>
    <lineage>
        <taxon>Eukaryota</taxon>
        <taxon>Fungi</taxon>
        <taxon>Dikarya</taxon>
        <taxon>Ascomycota</taxon>
        <taxon>Pezizomycotina</taxon>
        <taxon>Orbiliomycetes</taxon>
        <taxon>Orbiliales</taxon>
        <taxon>Orbiliaceae</taxon>
        <taxon>Arthrobotrys</taxon>
    </lineage>
</organism>
<dbReference type="GO" id="GO:0016020">
    <property type="term" value="C:membrane"/>
    <property type="evidence" value="ECO:0007669"/>
    <property type="project" value="InterPro"/>
</dbReference>
<comment type="caution">
    <text evidence="4">The sequence shown here is derived from an EMBL/GenBank/DDBJ whole genome shotgun (WGS) entry which is preliminary data.</text>
</comment>
<feature type="transmembrane region" description="Helical" evidence="2">
    <location>
        <begin position="156"/>
        <end position="177"/>
    </location>
</feature>
<dbReference type="PANTHER" id="PTHR19346:SF4">
    <property type="entry name" value="SUGAR PHOSPHATE TRANSPORTER DOMAIN-CONTAINING PROTEIN"/>
    <property type="match status" value="1"/>
</dbReference>
<keyword evidence="5" id="KW-1185">Reference proteome</keyword>
<dbReference type="InterPro" id="IPR026505">
    <property type="entry name" value="Solute_c_fam_35_mem_F3/F4"/>
</dbReference>